<reference evidence="3 4" key="1">
    <citation type="submission" date="2013-03" db="EMBL/GenBank/DDBJ databases">
        <title>The Genome Sequence of Phialophora europaea CBS 101466.</title>
        <authorList>
            <consortium name="The Broad Institute Genomics Platform"/>
            <person name="Cuomo C."/>
            <person name="de Hoog S."/>
            <person name="Gorbushina A."/>
            <person name="Walker B."/>
            <person name="Young S.K."/>
            <person name="Zeng Q."/>
            <person name="Gargeya S."/>
            <person name="Fitzgerald M."/>
            <person name="Haas B."/>
            <person name="Abouelleil A."/>
            <person name="Allen A.W."/>
            <person name="Alvarado L."/>
            <person name="Arachchi H.M."/>
            <person name="Berlin A.M."/>
            <person name="Chapman S.B."/>
            <person name="Gainer-Dewar J."/>
            <person name="Goldberg J."/>
            <person name="Griggs A."/>
            <person name="Gujja S."/>
            <person name="Hansen M."/>
            <person name="Howarth C."/>
            <person name="Imamovic A."/>
            <person name="Ireland A."/>
            <person name="Larimer J."/>
            <person name="McCowan C."/>
            <person name="Murphy C."/>
            <person name="Pearson M."/>
            <person name="Poon T.W."/>
            <person name="Priest M."/>
            <person name="Roberts A."/>
            <person name="Saif S."/>
            <person name="Shea T."/>
            <person name="Sisk P."/>
            <person name="Sykes S."/>
            <person name="Wortman J."/>
            <person name="Nusbaum C."/>
            <person name="Birren B."/>
        </authorList>
    </citation>
    <scope>NUCLEOTIDE SEQUENCE [LARGE SCALE GENOMIC DNA]</scope>
    <source>
        <strain evidence="3 4">CBS 101466</strain>
    </source>
</reference>
<protein>
    <recommendedName>
        <fullName evidence="2">Ketoreductase domain-containing protein</fullName>
    </recommendedName>
</protein>
<dbReference type="RefSeq" id="XP_008719578.1">
    <property type="nucleotide sequence ID" value="XM_008721356.1"/>
</dbReference>
<evidence type="ECO:0000313" key="4">
    <source>
        <dbReference type="Proteomes" id="UP000030752"/>
    </source>
</evidence>
<organism evidence="3 4">
    <name type="scientific">Cyphellophora europaea (strain CBS 101466)</name>
    <name type="common">Phialophora europaea</name>
    <dbReference type="NCBI Taxonomy" id="1220924"/>
    <lineage>
        <taxon>Eukaryota</taxon>
        <taxon>Fungi</taxon>
        <taxon>Dikarya</taxon>
        <taxon>Ascomycota</taxon>
        <taxon>Pezizomycotina</taxon>
        <taxon>Eurotiomycetes</taxon>
        <taxon>Chaetothyriomycetidae</taxon>
        <taxon>Chaetothyriales</taxon>
        <taxon>Cyphellophoraceae</taxon>
        <taxon>Cyphellophora</taxon>
    </lineage>
</organism>
<keyword evidence="4" id="KW-1185">Reference proteome</keyword>
<evidence type="ECO:0000256" key="1">
    <source>
        <dbReference type="RuleBase" id="RU000363"/>
    </source>
</evidence>
<dbReference type="InterPro" id="IPR057326">
    <property type="entry name" value="KR_dom"/>
</dbReference>
<dbReference type="PRINTS" id="PR00080">
    <property type="entry name" value="SDRFAMILY"/>
</dbReference>
<evidence type="ECO:0000313" key="3">
    <source>
        <dbReference type="EMBL" id="ETN38989.1"/>
    </source>
</evidence>
<dbReference type="GeneID" id="19974370"/>
<dbReference type="PANTHER" id="PTHR43976:SF6">
    <property type="entry name" value="OXIDOREDUCTASE, PUTATIVE (AFU_ORTHOLOGUE AFUA_1G13950)-RELATED"/>
    <property type="match status" value="1"/>
</dbReference>
<dbReference type="Gene3D" id="3.40.50.720">
    <property type="entry name" value="NAD(P)-binding Rossmann-like Domain"/>
    <property type="match status" value="1"/>
</dbReference>
<dbReference type="SUPFAM" id="SSF51735">
    <property type="entry name" value="NAD(P)-binding Rossmann-fold domains"/>
    <property type="match status" value="1"/>
</dbReference>
<name>W2RTF8_CYPE1</name>
<dbReference type="OrthoDB" id="1274115at2759"/>
<feature type="domain" description="Ketoreductase" evidence="2">
    <location>
        <begin position="7"/>
        <end position="188"/>
    </location>
</feature>
<dbReference type="HOGENOM" id="CLU_010194_2_9_1"/>
<gene>
    <name evidence="3" type="ORF">HMPREF1541_07031</name>
</gene>
<sequence length="290" mass="31691">MSDAQPPVWLITGSSQGIGLAITRYALSQNHTVIATSRNPARTRELVREIEAGGGHWLALDVTGNDVEEVVRVAEALYGRIDVLVNNAAYCVLGSVEEVPQALYREQMETNFYGPVRIMQAVLPGMRARRAGCIINVSSATGIISVAGNGVYASSKFALEAASEALAMEVQSLGIRVAVMVLGAFRTTFGSEGAQVVRPEGDYGGEHVVNKRLAWVGKLGGKAKGDPEKAARMMFEVAVEKEDVRDEDGRRFLRFVLGEDCWNVTDGKLRELRRTWDTQQEYAKRTAVEE</sequence>
<dbReference type="STRING" id="1220924.W2RTF8"/>
<evidence type="ECO:0000259" key="2">
    <source>
        <dbReference type="SMART" id="SM00822"/>
    </source>
</evidence>
<dbReference type="eggNOG" id="KOG1205">
    <property type="taxonomic scope" value="Eukaryota"/>
</dbReference>
<dbReference type="Proteomes" id="UP000030752">
    <property type="component" value="Unassembled WGS sequence"/>
</dbReference>
<dbReference type="PANTHER" id="PTHR43976">
    <property type="entry name" value="SHORT CHAIN DEHYDROGENASE"/>
    <property type="match status" value="1"/>
</dbReference>
<proteinExistence type="inferred from homology"/>
<dbReference type="AlphaFoldDB" id="W2RTF8"/>
<dbReference type="PRINTS" id="PR00081">
    <property type="entry name" value="GDHRDH"/>
</dbReference>
<comment type="similarity">
    <text evidence="1">Belongs to the short-chain dehydrogenases/reductases (SDR) family.</text>
</comment>
<dbReference type="Pfam" id="PF00106">
    <property type="entry name" value="adh_short"/>
    <property type="match status" value="1"/>
</dbReference>
<dbReference type="VEuPathDB" id="FungiDB:HMPREF1541_07031"/>
<dbReference type="InterPro" id="IPR036291">
    <property type="entry name" value="NAD(P)-bd_dom_sf"/>
</dbReference>
<dbReference type="InterPro" id="IPR051911">
    <property type="entry name" value="SDR_oxidoreductase"/>
</dbReference>
<accession>W2RTF8</accession>
<dbReference type="EMBL" id="KB822722">
    <property type="protein sequence ID" value="ETN38989.1"/>
    <property type="molecule type" value="Genomic_DNA"/>
</dbReference>
<dbReference type="InterPro" id="IPR002347">
    <property type="entry name" value="SDR_fam"/>
</dbReference>
<dbReference type="SMART" id="SM00822">
    <property type="entry name" value="PKS_KR"/>
    <property type="match status" value="1"/>
</dbReference>
<dbReference type="InParanoid" id="W2RTF8"/>